<name>A0AAD7EFF0_9AGAR</name>
<dbReference type="Proteomes" id="UP001218218">
    <property type="component" value="Unassembled WGS sequence"/>
</dbReference>
<evidence type="ECO:0000256" key="1">
    <source>
        <dbReference type="SAM" id="MobiDB-lite"/>
    </source>
</evidence>
<proteinExistence type="predicted"/>
<reference evidence="3" key="1">
    <citation type="submission" date="2023-03" db="EMBL/GenBank/DDBJ databases">
        <title>Massive genome expansion in bonnet fungi (Mycena s.s.) driven by repeated elements and novel gene families across ecological guilds.</title>
        <authorList>
            <consortium name="Lawrence Berkeley National Laboratory"/>
            <person name="Harder C.B."/>
            <person name="Miyauchi S."/>
            <person name="Viragh M."/>
            <person name="Kuo A."/>
            <person name="Thoen E."/>
            <person name="Andreopoulos B."/>
            <person name="Lu D."/>
            <person name="Skrede I."/>
            <person name="Drula E."/>
            <person name="Henrissat B."/>
            <person name="Morin E."/>
            <person name="Kohler A."/>
            <person name="Barry K."/>
            <person name="LaButti K."/>
            <person name="Morin E."/>
            <person name="Salamov A."/>
            <person name="Lipzen A."/>
            <person name="Mereny Z."/>
            <person name="Hegedus B."/>
            <person name="Baldrian P."/>
            <person name="Stursova M."/>
            <person name="Weitz H."/>
            <person name="Taylor A."/>
            <person name="Grigoriev I.V."/>
            <person name="Nagy L.G."/>
            <person name="Martin F."/>
            <person name="Kauserud H."/>
        </authorList>
    </citation>
    <scope>NUCLEOTIDE SEQUENCE</scope>
    <source>
        <strain evidence="3">CBHHK002</strain>
    </source>
</reference>
<dbReference type="SUPFAM" id="SSF55658">
    <property type="entry name" value="L9 N-domain-like"/>
    <property type="match status" value="1"/>
</dbReference>
<keyword evidence="4" id="KW-1185">Reference proteome</keyword>
<feature type="compositionally biased region" description="Pro residues" evidence="1">
    <location>
        <begin position="90"/>
        <end position="103"/>
    </location>
</feature>
<dbReference type="InterPro" id="IPR009027">
    <property type="entry name" value="Ribosomal_bL9/RNase_H1_N"/>
</dbReference>
<dbReference type="Gene3D" id="3.40.970.10">
    <property type="entry name" value="Ribonuclease H1, N-terminal domain"/>
    <property type="match status" value="1"/>
</dbReference>
<protein>
    <recommendedName>
        <fullName evidence="2">Ribonuclease H1 N-terminal domain-containing protein</fullName>
    </recommendedName>
</protein>
<dbReference type="AlphaFoldDB" id="A0AAD7EFF0"/>
<dbReference type="InterPro" id="IPR037056">
    <property type="entry name" value="RNase_H1_N_sf"/>
</dbReference>
<sequence>MSSAYQACAPVYYPNPGQEDPRERSVTAGQLFYTVGIGYVPGIYTDEGLARDQVSGFSDARWKKSFTYEGAVAIWNDMCERYHDHDASPPASPSPMPSPPPQVNPQDTEPSHGTGTRRADITFTKDPGITTPPCRFARIDLLTDKNSGRAPQPATPCIELKFWIHATSPSRTSRVAPQAGTLEGGGNSVGD</sequence>
<dbReference type="InterPro" id="IPR011320">
    <property type="entry name" value="RNase_H1_N"/>
</dbReference>
<evidence type="ECO:0000259" key="2">
    <source>
        <dbReference type="Pfam" id="PF01693"/>
    </source>
</evidence>
<dbReference type="Pfam" id="PF01693">
    <property type="entry name" value="Cauli_VI"/>
    <property type="match status" value="1"/>
</dbReference>
<feature type="domain" description="Ribonuclease H1 N-terminal" evidence="2">
    <location>
        <begin position="32"/>
        <end position="71"/>
    </location>
</feature>
<dbReference type="EMBL" id="JARIHO010000061">
    <property type="protein sequence ID" value="KAJ7315517.1"/>
    <property type="molecule type" value="Genomic_DNA"/>
</dbReference>
<evidence type="ECO:0000313" key="3">
    <source>
        <dbReference type="EMBL" id="KAJ7315517.1"/>
    </source>
</evidence>
<comment type="caution">
    <text evidence="3">The sequence shown here is derived from an EMBL/GenBank/DDBJ whole genome shotgun (WGS) entry which is preliminary data.</text>
</comment>
<gene>
    <name evidence="3" type="ORF">DFH08DRAFT_971879</name>
</gene>
<feature type="compositionally biased region" description="Polar residues" evidence="1">
    <location>
        <begin position="104"/>
        <end position="114"/>
    </location>
</feature>
<feature type="region of interest" description="Disordered" evidence="1">
    <location>
        <begin position="84"/>
        <end position="127"/>
    </location>
</feature>
<feature type="region of interest" description="Disordered" evidence="1">
    <location>
        <begin position="169"/>
        <end position="191"/>
    </location>
</feature>
<feature type="compositionally biased region" description="Gly residues" evidence="1">
    <location>
        <begin position="182"/>
        <end position="191"/>
    </location>
</feature>
<accession>A0AAD7EFF0</accession>
<evidence type="ECO:0000313" key="4">
    <source>
        <dbReference type="Proteomes" id="UP001218218"/>
    </source>
</evidence>
<organism evidence="3 4">
    <name type="scientific">Mycena albidolilacea</name>
    <dbReference type="NCBI Taxonomy" id="1033008"/>
    <lineage>
        <taxon>Eukaryota</taxon>
        <taxon>Fungi</taxon>
        <taxon>Dikarya</taxon>
        <taxon>Basidiomycota</taxon>
        <taxon>Agaricomycotina</taxon>
        <taxon>Agaricomycetes</taxon>
        <taxon>Agaricomycetidae</taxon>
        <taxon>Agaricales</taxon>
        <taxon>Marasmiineae</taxon>
        <taxon>Mycenaceae</taxon>
        <taxon>Mycena</taxon>
    </lineage>
</organism>